<proteinExistence type="predicted"/>
<dbReference type="Gene3D" id="3.40.470.10">
    <property type="entry name" value="Uracil-DNA glycosylase-like domain"/>
    <property type="match status" value="1"/>
</dbReference>
<dbReference type="InterPro" id="IPR043502">
    <property type="entry name" value="DNA/RNA_pol_sf"/>
</dbReference>
<gene>
    <name evidence="3" type="ORF">MM415A01727_0004</name>
</gene>
<dbReference type="SUPFAM" id="SSF56672">
    <property type="entry name" value="DNA/RNA polymerases"/>
    <property type="match status" value="1"/>
</dbReference>
<dbReference type="PRINTS" id="PR00868">
    <property type="entry name" value="DNAPOLI"/>
</dbReference>
<evidence type="ECO:0000259" key="1">
    <source>
        <dbReference type="SMART" id="SM00482"/>
    </source>
</evidence>
<dbReference type="GO" id="GO:0003677">
    <property type="term" value="F:DNA binding"/>
    <property type="evidence" value="ECO:0007669"/>
    <property type="project" value="InterPro"/>
</dbReference>
<dbReference type="AlphaFoldDB" id="A0A6M3K042"/>
<dbReference type="Gene3D" id="1.10.150.20">
    <property type="entry name" value="5' to 3' exonuclease, C-terminal subdomain"/>
    <property type="match status" value="1"/>
</dbReference>
<reference evidence="3" key="1">
    <citation type="submission" date="2020-03" db="EMBL/GenBank/DDBJ databases">
        <title>The deep terrestrial virosphere.</title>
        <authorList>
            <person name="Holmfeldt K."/>
            <person name="Nilsson E."/>
            <person name="Simone D."/>
            <person name="Lopez-Fernandez M."/>
            <person name="Wu X."/>
            <person name="de Brujin I."/>
            <person name="Lundin D."/>
            <person name="Andersson A."/>
            <person name="Bertilsson S."/>
            <person name="Dopson M."/>
        </authorList>
    </citation>
    <scope>NUCLEOTIDE SEQUENCE</scope>
    <source>
        <strain evidence="3">MM415A01727</strain>
    </source>
</reference>
<sequence length="836" mass="95989">MALAKPSTCRGCPLERKGRGYAPADGSWVSDILFVGEALGAQEASRGIPFVGESGLVLNKMFQLIGLDRRQVMIDNVCRCQPPGNELTHMPWEHGAVLHCKQYLEATIERLKPKVIVPMGNQALRWFTGRWGIERLHGYVYGSLINSHKCYVIPTFHPAFVLRGTKSKKKGQDGISPFALLGTCCDDVRRALRVAKEGYIEPPFNYILDPTDKDKDRFYEGAKGRKWLFSDIETESSSSTDEDEFSDIVESEISRISFCYKAGYALTVRWTKKNIPFIAAMLDLDYEYVSFWNKDFDVPRILGQGVGIRSEVLCSMWAWHFLQSDVLKKLAFAASLLTELSEWKSLANSQQEFYSAKDSDGGFQCFVEIHKRLTAEGRWNAFIRHCHELDPVLKGMSRRGILIDQERKNEFRAKLATLREDIETRIQLAVPDELKKVKVYKRPPKDVIIGFIYKGGAWTALDTLQFPFNVGSTQQVQKYIKYRMHPMPRHHKTKQDTTSKDEIERLHKKYPRDPLYGLIVERREYDKVIGTYIDGYVTGPDDRLRCHYTFKPSTGRLAAERPNLQNVRKRWELASEYRRQFVSAPEHVLAEFDYRAIEALIVGYYAKDEGYIRAARLGVHAILAAIRLETPVDLSLPDHEIRPILHGIKKANGPIYESSKTIVHLSNYGGTAYRIHMTDPISFPSLASAEQLQSLYYRTIGKKVKQWQHDTIIEAHEKHYLQTVFNFRHWFWNVLVWDSKKGQLVWGSSAKDALAFRPQSTAADVIKEAMLRVPHRDHLLLQVHDSLVFELPREGLDERIGEIKSVMERPVPELDGLSIEVEAQVGENWGEMEDWE</sequence>
<dbReference type="EMBL" id="MT142177">
    <property type="protein sequence ID" value="QJA75650.1"/>
    <property type="molecule type" value="Genomic_DNA"/>
</dbReference>
<dbReference type="InterPro" id="IPR005122">
    <property type="entry name" value="Uracil-DNA_glycosylase-like"/>
</dbReference>
<dbReference type="GO" id="GO:0006302">
    <property type="term" value="P:double-strand break repair"/>
    <property type="evidence" value="ECO:0007669"/>
    <property type="project" value="TreeGrafter"/>
</dbReference>
<evidence type="ECO:0000259" key="2">
    <source>
        <dbReference type="SMART" id="SM00986"/>
    </source>
</evidence>
<dbReference type="PANTHER" id="PTHR10133">
    <property type="entry name" value="DNA POLYMERASE I"/>
    <property type="match status" value="1"/>
</dbReference>
<dbReference type="InterPro" id="IPR001098">
    <property type="entry name" value="DNA-dir_DNA_pol_A_palm_dom"/>
</dbReference>
<dbReference type="Gene3D" id="1.20.1060.10">
    <property type="entry name" value="Taq DNA Polymerase, Chain T, domain 4"/>
    <property type="match status" value="1"/>
</dbReference>
<evidence type="ECO:0000313" key="3">
    <source>
        <dbReference type="EMBL" id="QJA75650.1"/>
    </source>
</evidence>
<dbReference type="GO" id="GO:0003887">
    <property type="term" value="F:DNA-directed DNA polymerase activity"/>
    <property type="evidence" value="ECO:0007669"/>
    <property type="project" value="InterPro"/>
</dbReference>
<accession>A0A6M3K042</accession>
<protein>
    <submittedName>
        <fullName evidence="3">Putative DNA polymerase</fullName>
    </submittedName>
</protein>
<dbReference type="SMART" id="SM00986">
    <property type="entry name" value="UDG"/>
    <property type="match status" value="1"/>
</dbReference>
<dbReference type="SUPFAM" id="SSF52141">
    <property type="entry name" value="Uracil-DNA glycosylase-like"/>
    <property type="match status" value="1"/>
</dbReference>
<dbReference type="InterPro" id="IPR002298">
    <property type="entry name" value="DNA_polymerase_A"/>
</dbReference>
<feature type="domain" description="DNA-directed DNA polymerase family A palm" evidence="1">
    <location>
        <begin position="574"/>
        <end position="795"/>
    </location>
</feature>
<dbReference type="PANTHER" id="PTHR10133:SF62">
    <property type="entry name" value="DNA POLYMERASE THETA"/>
    <property type="match status" value="1"/>
</dbReference>
<feature type="domain" description="Uracil-DNA glycosylase-like" evidence="2">
    <location>
        <begin position="23"/>
        <end position="181"/>
    </location>
</feature>
<name>A0A6M3K042_9ZZZZ</name>
<dbReference type="Pfam" id="PF03167">
    <property type="entry name" value="UDG"/>
    <property type="match status" value="1"/>
</dbReference>
<dbReference type="SMART" id="SM00987">
    <property type="entry name" value="UreE_C"/>
    <property type="match status" value="1"/>
</dbReference>
<dbReference type="SMART" id="SM00482">
    <property type="entry name" value="POLAc"/>
    <property type="match status" value="1"/>
</dbReference>
<dbReference type="Pfam" id="PF00476">
    <property type="entry name" value="DNA_pol_A"/>
    <property type="match status" value="1"/>
</dbReference>
<dbReference type="GO" id="GO:0006261">
    <property type="term" value="P:DNA-templated DNA replication"/>
    <property type="evidence" value="ECO:0007669"/>
    <property type="project" value="InterPro"/>
</dbReference>
<dbReference type="CDD" id="cd10030">
    <property type="entry name" value="UDG-F4_TTUDGA_SPO1dp_like"/>
    <property type="match status" value="1"/>
</dbReference>
<organism evidence="3">
    <name type="scientific">viral metagenome</name>
    <dbReference type="NCBI Taxonomy" id="1070528"/>
    <lineage>
        <taxon>unclassified sequences</taxon>
        <taxon>metagenomes</taxon>
        <taxon>organismal metagenomes</taxon>
    </lineage>
</organism>
<dbReference type="Gene3D" id="3.30.70.370">
    <property type="match status" value="1"/>
</dbReference>
<dbReference type="InterPro" id="IPR036895">
    <property type="entry name" value="Uracil-DNA_glycosylase-like_sf"/>
</dbReference>